<sequence>MRPLSYAVFRAAILEALTSIRWPTQRSNEATETYIGLSVEAQEDPPTIITSTDAEPSTQDNANNTSFTLWHSFSVKKLSTPEPSVIVIDLGEEIRAKRKATNSSDKPTNSAQTGLGNQLLTEFMCQPSARLYPNFPDFLPRKQLETTVTEDVVREKLHKNRFESVLWGMVRRYWRNKGKKDDEKDIELTNFTKIMAILLLMEHPSRIKYFFEEGVSDADLPFEIVYPNAESSKRRDPRREDPKRKNSMRKAPGHFELRRQNDPKTRLRCFRTWTKQQMEKFVYYQWAVLAPFFSRDPDKPRTIPHYVIPRHVIIPFQEWELITCSTGFGDVYRVKIHEDHHDFSNLDVSPGLSLNSESTKKGCFAVKRLRSQDPAAFKREVEVLRKFSKQEVEGRHHLITLLATYVYQEQYHLIFPLAESNLSVYWRDNTSPINNDITTVRWMAEQCRGLASSLASIHQYNRTDTDTFSLFPGCNLAKLTTIDHRTSLNAGHDAPGSIAIGPPRMVFCRHGDIKPENILWFSSPPGMGTLKITDFGTADFMLQDNVPRTPEIPKTHMYEAPEACLVFTTGIIGTSSDIWSLGCVYLEFIAWLLGGWDGIDRFLDERLAQDNEVLSTVHTGTFFYIKKEINSNHFRAEVKDSVLKFIKKLHGHPKCTDFLHGFLDLLKEDMLIIESTAGHPRLGAAMIAARLGEWVQGPDSYFTMPAPKLL</sequence>
<dbReference type="GO" id="GO:0004674">
    <property type="term" value="F:protein serine/threonine kinase activity"/>
    <property type="evidence" value="ECO:0007669"/>
    <property type="project" value="TreeGrafter"/>
</dbReference>
<feature type="compositionally biased region" description="Basic and acidic residues" evidence="1">
    <location>
        <begin position="231"/>
        <end position="244"/>
    </location>
</feature>
<evidence type="ECO:0000313" key="4">
    <source>
        <dbReference type="Proteomes" id="UP001302126"/>
    </source>
</evidence>
<dbReference type="AlphaFoldDB" id="A0AAN7ADU8"/>
<keyword evidence="4" id="KW-1185">Reference proteome</keyword>
<reference evidence="3" key="2">
    <citation type="submission" date="2023-05" db="EMBL/GenBank/DDBJ databases">
        <authorList>
            <consortium name="Lawrence Berkeley National Laboratory"/>
            <person name="Steindorff A."/>
            <person name="Hensen N."/>
            <person name="Bonometti L."/>
            <person name="Westerberg I."/>
            <person name="Brannstrom I.O."/>
            <person name="Guillou S."/>
            <person name="Cros-Aarteil S."/>
            <person name="Calhoun S."/>
            <person name="Haridas S."/>
            <person name="Kuo A."/>
            <person name="Mondo S."/>
            <person name="Pangilinan J."/>
            <person name="Riley R."/>
            <person name="Labutti K."/>
            <person name="Andreopoulos B."/>
            <person name="Lipzen A."/>
            <person name="Chen C."/>
            <person name="Yanf M."/>
            <person name="Daum C."/>
            <person name="Ng V."/>
            <person name="Clum A."/>
            <person name="Ohm R."/>
            <person name="Martin F."/>
            <person name="Silar P."/>
            <person name="Natvig D."/>
            <person name="Lalanne C."/>
            <person name="Gautier V."/>
            <person name="Ament-Velasquez S.L."/>
            <person name="Kruys A."/>
            <person name="Hutchinson M.I."/>
            <person name="Powell A.J."/>
            <person name="Barry K."/>
            <person name="Miller A.N."/>
            <person name="Grigoriev I.V."/>
            <person name="Debuchy R."/>
            <person name="Gladieux P."/>
            <person name="Thoren M.H."/>
            <person name="Johannesson H."/>
        </authorList>
    </citation>
    <scope>NUCLEOTIDE SEQUENCE</scope>
    <source>
        <strain evidence="3">PSN309</strain>
    </source>
</reference>
<dbReference type="GO" id="GO:0005524">
    <property type="term" value="F:ATP binding"/>
    <property type="evidence" value="ECO:0007669"/>
    <property type="project" value="InterPro"/>
</dbReference>
<dbReference type="SMART" id="SM00220">
    <property type="entry name" value="S_TKc"/>
    <property type="match status" value="1"/>
</dbReference>
<accession>A0AAN7ADU8</accession>
<dbReference type="EMBL" id="MU864470">
    <property type="protein sequence ID" value="KAK4184881.1"/>
    <property type="molecule type" value="Genomic_DNA"/>
</dbReference>
<dbReference type="SUPFAM" id="SSF56112">
    <property type="entry name" value="Protein kinase-like (PK-like)"/>
    <property type="match status" value="1"/>
</dbReference>
<evidence type="ECO:0000259" key="2">
    <source>
        <dbReference type="PROSITE" id="PS50011"/>
    </source>
</evidence>
<name>A0AAN7ADU8_9PEZI</name>
<dbReference type="InterPro" id="IPR000719">
    <property type="entry name" value="Prot_kinase_dom"/>
</dbReference>
<protein>
    <recommendedName>
        <fullName evidence="2">Protein kinase domain-containing protein</fullName>
    </recommendedName>
</protein>
<dbReference type="Proteomes" id="UP001302126">
    <property type="component" value="Unassembled WGS sequence"/>
</dbReference>
<evidence type="ECO:0000313" key="3">
    <source>
        <dbReference type="EMBL" id="KAK4184881.1"/>
    </source>
</evidence>
<feature type="region of interest" description="Disordered" evidence="1">
    <location>
        <begin position="231"/>
        <end position="257"/>
    </location>
</feature>
<gene>
    <name evidence="3" type="ORF">QBC35DRAFT_37967</name>
</gene>
<reference evidence="3" key="1">
    <citation type="journal article" date="2023" name="Mol. Phylogenet. Evol.">
        <title>Genome-scale phylogeny and comparative genomics of the fungal order Sordariales.</title>
        <authorList>
            <person name="Hensen N."/>
            <person name="Bonometti L."/>
            <person name="Westerberg I."/>
            <person name="Brannstrom I.O."/>
            <person name="Guillou S."/>
            <person name="Cros-Aarteil S."/>
            <person name="Calhoun S."/>
            <person name="Haridas S."/>
            <person name="Kuo A."/>
            <person name="Mondo S."/>
            <person name="Pangilinan J."/>
            <person name="Riley R."/>
            <person name="LaButti K."/>
            <person name="Andreopoulos B."/>
            <person name="Lipzen A."/>
            <person name="Chen C."/>
            <person name="Yan M."/>
            <person name="Daum C."/>
            <person name="Ng V."/>
            <person name="Clum A."/>
            <person name="Steindorff A."/>
            <person name="Ohm R.A."/>
            <person name="Martin F."/>
            <person name="Silar P."/>
            <person name="Natvig D.O."/>
            <person name="Lalanne C."/>
            <person name="Gautier V."/>
            <person name="Ament-Velasquez S.L."/>
            <person name="Kruys A."/>
            <person name="Hutchinson M.I."/>
            <person name="Powell A.J."/>
            <person name="Barry K."/>
            <person name="Miller A.N."/>
            <person name="Grigoriev I.V."/>
            <person name="Debuchy R."/>
            <person name="Gladieux P."/>
            <person name="Hiltunen Thoren M."/>
            <person name="Johannesson H."/>
        </authorList>
    </citation>
    <scope>NUCLEOTIDE SEQUENCE</scope>
    <source>
        <strain evidence="3">PSN309</strain>
    </source>
</reference>
<proteinExistence type="predicted"/>
<organism evidence="3 4">
    <name type="scientific">Podospora australis</name>
    <dbReference type="NCBI Taxonomy" id="1536484"/>
    <lineage>
        <taxon>Eukaryota</taxon>
        <taxon>Fungi</taxon>
        <taxon>Dikarya</taxon>
        <taxon>Ascomycota</taxon>
        <taxon>Pezizomycotina</taxon>
        <taxon>Sordariomycetes</taxon>
        <taxon>Sordariomycetidae</taxon>
        <taxon>Sordariales</taxon>
        <taxon>Podosporaceae</taxon>
        <taxon>Podospora</taxon>
    </lineage>
</organism>
<dbReference type="Gene3D" id="1.10.510.10">
    <property type="entry name" value="Transferase(Phosphotransferase) domain 1"/>
    <property type="match status" value="2"/>
</dbReference>
<dbReference type="PANTHER" id="PTHR24359">
    <property type="entry name" value="SERINE/THREONINE-PROTEIN KINASE SBK1"/>
    <property type="match status" value="1"/>
</dbReference>
<feature type="domain" description="Protein kinase" evidence="2">
    <location>
        <begin position="317"/>
        <end position="682"/>
    </location>
</feature>
<evidence type="ECO:0000256" key="1">
    <source>
        <dbReference type="SAM" id="MobiDB-lite"/>
    </source>
</evidence>
<dbReference type="Pfam" id="PF00069">
    <property type="entry name" value="Pkinase"/>
    <property type="match status" value="1"/>
</dbReference>
<comment type="caution">
    <text evidence="3">The sequence shown here is derived from an EMBL/GenBank/DDBJ whole genome shotgun (WGS) entry which is preliminary data.</text>
</comment>
<dbReference type="InterPro" id="IPR011009">
    <property type="entry name" value="Kinase-like_dom_sf"/>
</dbReference>
<dbReference type="PROSITE" id="PS50011">
    <property type="entry name" value="PROTEIN_KINASE_DOM"/>
    <property type="match status" value="1"/>
</dbReference>
<dbReference type="PANTHER" id="PTHR24359:SF37">
    <property type="entry name" value="PROTEIN KINASE DOMAIN-CONTAINING PROTEIN"/>
    <property type="match status" value="1"/>
</dbReference>